<comment type="caution">
    <text evidence="1">The sequence shown here is derived from an EMBL/GenBank/DDBJ whole genome shotgun (WGS) entry which is preliminary data.</text>
</comment>
<protein>
    <submittedName>
        <fullName evidence="1">Uncharacterized protein</fullName>
    </submittedName>
</protein>
<reference evidence="1" key="1">
    <citation type="submission" date="2021-03" db="EMBL/GenBank/DDBJ databases">
        <authorList>
            <consortium name="DOE Joint Genome Institute"/>
            <person name="Ahrendt S."/>
            <person name="Looney B.P."/>
            <person name="Miyauchi S."/>
            <person name="Morin E."/>
            <person name="Drula E."/>
            <person name="Courty P.E."/>
            <person name="Chicoki N."/>
            <person name="Fauchery L."/>
            <person name="Kohler A."/>
            <person name="Kuo A."/>
            <person name="Labutti K."/>
            <person name="Pangilinan J."/>
            <person name="Lipzen A."/>
            <person name="Riley R."/>
            <person name="Andreopoulos W."/>
            <person name="He G."/>
            <person name="Johnson J."/>
            <person name="Barry K.W."/>
            <person name="Grigoriev I.V."/>
            <person name="Nagy L."/>
            <person name="Hibbett D."/>
            <person name="Henrissat B."/>
            <person name="Matheny P.B."/>
            <person name="Labbe J."/>
            <person name="Martin F."/>
        </authorList>
    </citation>
    <scope>NUCLEOTIDE SEQUENCE</scope>
    <source>
        <strain evidence="1">HHB10654</strain>
    </source>
</reference>
<organism evidence="1 2">
    <name type="scientific">Artomyces pyxidatus</name>
    <dbReference type="NCBI Taxonomy" id="48021"/>
    <lineage>
        <taxon>Eukaryota</taxon>
        <taxon>Fungi</taxon>
        <taxon>Dikarya</taxon>
        <taxon>Basidiomycota</taxon>
        <taxon>Agaricomycotina</taxon>
        <taxon>Agaricomycetes</taxon>
        <taxon>Russulales</taxon>
        <taxon>Auriscalpiaceae</taxon>
        <taxon>Artomyces</taxon>
    </lineage>
</organism>
<sequence>MELRTLQSGFYENIVKLQPIQKSHFITQIEPSIKAKARDLFRVSADALELKEEHAIFGLPEIQARQVFDRLHSLFLKGRDNPNPVVLQERVLLMPRDGLADQLSFVPTERADQIKAIKADYERDTLKFHPHSSYHAAEIKLWEEDHPIGPGDESRSKLDNTGGDDDSGSEPDDSGGDDDSRSELDDAEGPAHDNEPPKGLESMDLRFAREAGSRFSSGLAKWIKAMNTVHDQMNGVLPRAGTCDAVAVVSYHNFISEDLIEYVAGPTQPEMKIDVRLSLFLPVFLAEYKKEKYKVLLDGMNQLRKYLNAAVTYLCLLGITDFPVFGVYTEGTVANVMCAWMKSDKWMKKSAGGVPDVRRTMGGIIERSGQDFDISIPVGAFNYATFLSYIRVVHAAKLAQLFTREKQESLRRKLEAAKAGDSDCLSWTLDSQRKDYRAYLRSVAAGLDTVKKNVKQQVSESAGEEPTLTKKEKGKGKEESGAYDSEGEAETTDDLVEIIHGIERLEMGSVKSGDTEDEGGLPQVTEEDLSAKESTPGTTPDKKNKGRKKAEKQDSARASGSVQEIFSGPHGATAERAGSEQGSKRGGTGKRARGKQRAKRGRGGGSNK</sequence>
<dbReference type="EMBL" id="MU277193">
    <property type="protein sequence ID" value="KAI0066327.1"/>
    <property type="molecule type" value="Genomic_DNA"/>
</dbReference>
<evidence type="ECO:0000313" key="1">
    <source>
        <dbReference type="EMBL" id="KAI0066327.1"/>
    </source>
</evidence>
<proteinExistence type="predicted"/>
<evidence type="ECO:0000313" key="2">
    <source>
        <dbReference type="Proteomes" id="UP000814140"/>
    </source>
</evidence>
<reference evidence="1" key="2">
    <citation type="journal article" date="2022" name="New Phytol.">
        <title>Evolutionary transition to the ectomycorrhizal habit in the genomes of a hyperdiverse lineage of mushroom-forming fungi.</title>
        <authorList>
            <person name="Looney B."/>
            <person name="Miyauchi S."/>
            <person name="Morin E."/>
            <person name="Drula E."/>
            <person name="Courty P.E."/>
            <person name="Kohler A."/>
            <person name="Kuo A."/>
            <person name="LaButti K."/>
            <person name="Pangilinan J."/>
            <person name="Lipzen A."/>
            <person name="Riley R."/>
            <person name="Andreopoulos W."/>
            <person name="He G."/>
            <person name="Johnson J."/>
            <person name="Nolan M."/>
            <person name="Tritt A."/>
            <person name="Barry K.W."/>
            <person name="Grigoriev I.V."/>
            <person name="Nagy L.G."/>
            <person name="Hibbett D."/>
            <person name="Henrissat B."/>
            <person name="Matheny P.B."/>
            <person name="Labbe J."/>
            <person name="Martin F.M."/>
        </authorList>
    </citation>
    <scope>NUCLEOTIDE SEQUENCE</scope>
    <source>
        <strain evidence="1">HHB10654</strain>
    </source>
</reference>
<accession>A0ACB8TCT4</accession>
<gene>
    <name evidence="1" type="ORF">BV25DRAFT_1913080</name>
</gene>
<keyword evidence="2" id="KW-1185">Reference proteome</keyword>
<name>A0ACB8TCT4_9AGAM</name>
<dbReference type="Proteomes" id="UP000814140">
    <property type="component" value="Unassembled WGS sequence"/>
</dbReference>